<proteinExistence type="predicted"/>
<dbReference type="AlphaFoldDB" id="A0A3P6T2E9"/>
<evidence type="ECO:0000256" key="1">
    <source>
        <dbReference type="SAM" id="MobiDB-lite"/>
    </source>
</evidence>
<evidence type="ECO:0000313" key="2">
    <source>
        <dbReference type="EMBL" id="VDK60038.1"/>
    </source>
</evidence>
<dbReference type="OrthoDB" id="5837616at2759"/>
<name>A0A3P6T2E9_CYLGO</name>
<protein>
    <submittedName>
        <fullName evidence="2">Uncharacterized protein</fullName>
    </submittedName>
</protein>
<organism evidence="2 3">
    <name type="scientific">Cylicostephanus goldi</name>
    <name type="common">Nematode worm</name>
    <dbReference type="NCBI Taxonomy" id="71465"/>
    <lineage>
        <taxon>Eukaryota</taxon>
        <taxon>Metazoa</taxon>
        <taxon>Ecdysozoa</taxon>
        <taxon>Nematoda</taxon>
        <taxon>Chromadorea</taxon>
        <taxon>Rhabditida</taxon>
        <taxon>Rhabditina</taxon>
        <taxon>Rhabditomorpha</taxon>
        <taxon>Strongyloidea</taxon>
        <taxon>Strongylidae</taxon>
        <taxon>Cylicostephanus</taxon>
    </lineage>
</organism>
<dbReference type="EMBL" id="UYRV01014041">
    <property type="protein sequence ID" value="VDK60038.1"/>
    <property type="molecule type" value="Genomic_DNA"/>
</dbReference>
<gene>
    <name evidence="2" type="ORF">CGOC_LOCUS4875</name>
</gene>
<evidence type="ECO:0000313" key="3">
    <source>
        <dbReference type="Proteomes" id="UP000271889"/>
    </source>
</evidence>
<keyword evidence="3" id="KW-1185">Reference proteome</keyword>
<accession>A0A3P6T2E9</accession>
<sequence>MLIVRTQLEPPPSGKKATASNVSTVKDAEVSVGVCVLYRGFAYVSFLYTYLWLLADSLENLLTVTMNGKSIRLRLKSSKDETLTYSDLLYEIRSVLDLWKGKIWLILPDGTRFHPNTPLEELCGQTVTLVV</sequence>
<reference evidence="2 3" key="1">
    <citation type="submission" date="2018-11" db="EMBL/GenBank/DDBJ databases">
        <authorList>
            <consortium name="Pathogen Informatics"/>
        </authorList>
    </citation>
    <scope>NUCLEOTIDE SEQUENCE [LARGE SCALE GENOMIC DNA]</scope>
</reference>
<feature type="region of interest" description="Disordered" evidence="1">
    <location>
        <begin position="1"/>
        <end position="20"/>
    </location>
</feature>
<dbReference type="Proteomes" id="UP000271889">
    <property type="component" value="Unassembled WGS sequence"/>
</dbReference>